<name>A0A034UXD1_BACDO</name>
<accession>A0A034UXD1</accession>
<dbReference type="AlphaFoldDB" id="A0A034UXD1"/>
<proteinExistence type="predicted"/>
<organism evidence="1">
    <name type="scientific">Bactrocera dorsalis</name>
    <name type="common">Oriental fruit fly</name>
    <name type="synonym">Dacus dorsalis</name>
    <dbReference type="NCBI Taxonomy" id="27457"/>
    <lineage>
        <taxon>Eukaryota</taxon>
        <taxon>Metazoa</taxon>
        <taxon>Ecdysozoa</taxon>
        <taxon>Arthropoda</taxon>
        <taxon>Hexapoda</taxon>
        <taxon>Insecta</taxon>
        <taxon>Pterygota</taxon>
        <taxon>Neoptera</taxon>
        <taxon>Endopterygota</taxon>
        <taxon>Diptera</taxon>
        <taxon>Brachycera</taxon>
        <taxon>Muscomorpha</taxon>
        <taxon>Tephritoidea</taxon>
        <taxon>Tephritidae</taxon>
        <taxon>Bactrocera</taxon>
        <taxon>Bactrocera</taxon>
    </lineage>
</organism>
<dbReference type="EMBL" id="GAKP01023332">
    <property type="protein sequence ID" value="JAC35626.1"/>
    <property type="molecule type" value="Transcribed_RNA"/>
</dbReference>
<protein>
    <submittedName>
        <fullName evidence="1">Uncharacterized protein</fullName>
    </submittedName>
</protein>
<evidence type="ECO:0000313" key="1">
    <source>
        <dbReference type="EMBL" id="JAC35626.1"/>
    </source>
</evidence>
<feature type="non-terminal residue" evidence="1">
    <location>
        <position position="102"/>
    </location>
</feature>
<reference evidence="1" key="1">
    <citation type="journal article" date="2014" name="BMC Genomics">
        <title>Characterizing the developmental transcriptome of the oriental fruit fly, Bactrocera dorsalis (Diptera: Tephritidae) through comparative genomic analysis with Drosophila melanogaster utilizing modENCODE datasets.</title>
        <authorList>
            <person name="Geib S.M."/>
            <person name="Calla B."/>
            <person name="Hall B."/>
            <person name="Hou S."/>
            <person name="Manoukis N.C."/>
        </authorList>
    </citation>
    <scope>NUCLEOTIDE SEQUENCE</scope>
    <source>
        <strain evidence="1">Punador</strain>
    </source>
</reference>
<sequence length="102" mass="11460">VLTCFSLFMPSWDYMQADYQMYYDYQTAHISDWTSSYLIEPIKDVCSSGLCEFGAGLITGTAKSLLHAFVSYFLKGHDADHGTADHYGECECANGYQKEQGN</sequence>
<feature type="non-terminal residue" evidence="1">
    <location>
        <position position="1"/>
    </location>
</feature>